<dbReference type="SUPFAM" id="SSF56266">
    <property type="entry name" value="DmpA/ArgJ-like"/>
    <property type="match status" value="1"/>
</dbReference>
<feature type="chain" id="PRO_5045534695" evidence="2">
    <location>
        <begin position="24"/>
        <end position="461"/>
    </location>
</feature>
<evidence type="ECO:0000256" key="2">
    <source>
        <dbReference type="SAM" id="SignalP"/>
    </source>
</evidence>
<evidence type="ECO:0000313" key="3">
    <source>
        <dbReference type="EMBL" id="MFC4307813.1"/>
    </source>
</evidence>
<keyword evidence="4" id="KW-1185">Reference proteome</keyword>
<dbReference type="InterPro" id="IPR016117">
    <property type="entry name" value="ArgJ-like_dom_sf"/>
</dbReference>
<evidence type="ECO:0000256" key="1">
    <source>
        <dbReference type="ARBA" id="ARBA00007068"/>
    </source>
</evidence>
<gene>
    <name evidence="3" type="ORF">ACFPN2_01855</name>
</gene>
<comment type="caution">
    <text evidence="3">The sequence shown here is derived from an EMBL/GenBank/DDBJ whole genome shotgun (WGS) entry which is preliminary data.</text>
</comment>
<organism evidence="3 4">
    <name type="scientific">Steroidobacter flavus</name>
    <dbReference type="NCBI Taxonomy" id="1842136"/>
    <lineage>
        <taxon>Bacteria</taxon>
        <taxon>Pseudomonadati</taxon>
        <taxon>Pseudomonadota</taxon>
        <taxon>Gammaproteobacteria</taxon>
        <taxon>Steroidobacterales</taxon>
        <taxon>Steroidobacteraceae</taxon>
        <taxon>Steroidobacter</taxon>
    </lineage>
</organism>
<dbReference type="InterPro" id="IPR005321">
    <property type="entry name" value="Peptidase_S58_DmpA"/>
</dbReference>
<keyword evidence="2" id="KW-0732">Signal</keyword>
<dbReference type="EMBL" id="JBHSDU010000001">
    <property type="protein sequence ID" value="MFC4307813.1"/>
    <property type="molecule type" value="Genomic_DNA"/>
</dbReference>
<feature type="signal peptide" evidence="2">
    <location>
        <begin position="1"/>
        <end position="23"/>
    </location>
</feature>
<dbReference type="RefSeq" id="WP_380594397.1">
    <property type="nucleotide sequence ID" value="NZ_JBHSDU010000001.1"/>
</dbReference>
<dbReference type="Pfam" id="PF03576">
    <property type="entry name" value="Peptidase_S58"/>
    <property type="match status" value="1"/>
</dbReference>
<dbReference type="Gene3D" id="3.60.70.12">
    <property type="entry name" value="L-amino peptidase D-ALA esterase/amidase"/>
    <property type="match status" value="1"/>
</dbReference>
<dbReference type="PANTHER" id="PTHR36512:SF3">
    <property type="entry name" value="BLR5678 PROTEIN"/>
    <property type="match status" value="1"/>
</dbReference>
<dbReference type="PANTHER" id="PTHR36512">
    <property type="entry name" value="D-AMINOPEPTIDASE"/>
    <property type="match status" value="1"/>
</dbReference>
<dbReference type="Proteomes" id="UP001595904">
    <property type="component" value="Unassembled WGS sequence"/>
</dbReference>
<evidence type="ECO:0000313" key="4">
    <source>
        <dbReference type="Proteomes" id="UP001595904"/>
    </source>
</evidence>
<sequence>MIVRRSLLIALAITATLSGAAHAADDQSSLQPVLNAGDNVLKFDWPAVSVGTGEYEEGPTGVTVFRFDRRVHAAVDVRGGGPGTVNTDYLRIGYEVPEVDSVVFSGGSWYGLESTTAVATALKDDDIRDGIWTNLALSVGAIIYDFGDRRLNEIYPDKRLAQAAARAARTGMFPLGARGAGRMAKTGHIFDCGAYSGQGGAFKQIGDLKIAAFTVVNAVGVVTDREGRVAACYRDKDWPQGELKTAELFGAFPASSKQGAWRPMAQKLDAKRNTTVSLVITNQKLDRARLERLATQVHSSMGRALQPFATELDGDVLYAVSTAELEGPVDESPTPNVDLDIIASELMWDAVLASIPPQQQIKQPDPNVTFTTAQLRSFAGDYVFSPNVSVRVTVEGNKLVAQASGARPAFAIRKENTVELLPASKTEFVVPGRYPTTLSFTEKGKLVLNPGHWQQVGSRKK</sequence>
<accession>A0ABV8SJS2</accession>
<proteinExistence type="inferred from homology"/>
<reference evidence="4" key="1">
    <citation type="journal article" date="2019" name="Int. J. Syst. Evol. Microbiol.">
        <title>The Global Catalogue of Microorganisms (GCM) 10K type strain sequencing project: providing services to taxonomists for standard genome sequencing and annotation.</title>
        <authorList>
            <consortium name="The Broad Institute Genomics Platform"/>
            <consortium name="The Broad Institute Genome Sequencing Center for Infectious Disease"/>
            <person name="Wu L."/>
            <person name="Ma J."/>
        </authorList>
    </citation>
    <scope>NUCLEOTIDE SEQUENCE [LARGE SCALE GENOMIC DNA]</scope>
    <source>
        <strain evidence="4">CGMCC 1.10759</strain>
    </source>
</reference>
<comment type="similarity">
    <text evidence="1">Belongs to the peptidase S58 family.</text>
</comment>
<protein>
    <submittedName>
        <fullName evidence="3">P1 family peptidase</fullName>
    </submittedName>
</protein>
<name>A0ABV8SJS2_9GAMM</name>